<evidence type="ECO:0000313" key="4">
    <source>
        <dbReference type="EMBL" id="MCH6166981.1"/>
    </source>
</evidence>
<dbReference type="Proteomes" id="UP001299970">
    <property type="component" value="Unassembled WGS sequence"/>
</dbReference>
<feature type="domain" description="GerMN" evidence="3">
    <location>
        <begin position="81"/>
        <end position="171"/>
    </location>
</feature>
<accession>A0ABS9TEK7</accession>
<proteinExistence type="predicted"/>
<dbReference type="Pfam" id="PF10646">
    <property type="entry name" value="Germane"/>
    <property type="match status" value="1"/>
</dbReference>
<gene>
    <name evidence="4" type="ORF">MMF94_14930</name>
</gene>
<evidence type="ECO:0000259" key="3">
    <source>
        <dbReference type="SMART" id="SM00909"/>
    </source>
</evidence>
<evidence type="ECO:0000256" key="2">
    <source>
        <dbReference type="SAM" id="SignalP"/>
    </source>
</evidence>
<evidence type="ECO:0000256" key="1">
    <source>
        <dbReference type="SAM" id="MobiDB-lite"/>
    </source>
</evidence>
<evidence type="ECO:0000313" key="5">
    <source>
        <dbReference type="Proteomes" id="UP001299970"/>
    </source>
</evidence>
<dbReference type="EMBL" id="JAKXMK010000011">
    <property type="protein sequence ID" value="MCH6166981.1"/>
    <property type="molecule type" value="Genomic_DNA"/>
</dbReference>
<feature type="signal peptide" evidence="2">
    <location>
        <begin position="1"/>
        <end position="24"/>
    </location>
</feature>
<dbReference type="SMART" id="SM00909">
    <property type="entry name" value="Germane"/>
    <property type="match status" value="1"/>
</dbReference>
<organism evidence="4 5">
    <name type="scientific">Pseudonocardia alaniniphila</name>
    <dbReference type="NCBI Taxonomy" id="75291"/>
    <lineage>
        <taxon>Bacteria</taxon>
        <taxon>Bacillati</taxon>
        <taxon>Actinomycetota</taxon>
        <taxon>Actinomycetes</taxon>
        <taxon>Pseudonocardiales</taxon>
        <taxon>Pseudonocardiaceae</taxon>
        <taxon>Pseudonocardia</taxon>
    </lineage>
</organism>
<feature type="compositionally biased region" description="Basic and acidic residues" evidence="1">
    <location>
        <begin position="269"/>
        <end position="285"/>
    </location>
</feature>
<reference evidence="4 5" key="1">
    <citation type="submission" date="2022-03" db="EMBL/GenBank/DDBJ databases">
        <title>Pseudonocardia alaer sp. nov., a novel actinomycete isolated from reed forest soil.</title>
        <authorList>
            <person name="Wang L."/>
        </authorList>
    </citation>
    <scope>NUCLEOTIDE SEQUENCE [LARGE SCALE GENOMIC DNA]</scope>
    <source>
        <strain evidence="4 5">Y-16303</strain>
    </source>
</reference>
<dbReference type="Pfam" id="PF10648">
    <property type="entry name" value="Gmad2"/>
    <property type="match status" value="1"/>
</dbReference>
<dbReference type="RefSeq" id="WP_241037055.1">
    <property type="nucleotide sequence ID" value="NZ_BAAAJF010000036.1"/>
</dbReference>
<sequence length="285" mass="29582">MLVRRGTPLALAVLAVLLGGCSGAPPPSGDASGPVRTAESGPPSSPPASDSVALPVYYLASTPAGIRLQREFHRVPSTDVASDAVREMLAAPSGIDPDYHSHWPPGTQLRSPVLTENGTIVVDLALPQDAQVGAEFAQLSVQQLVFTVQAALQATDPVRILVDGAPVDQLWGVGTAEPVVRGDEYALRSLVQIDGPAHGAVLGPNVEVMGEAAVFEATVGWQVLRGGAVLKSGFTSTTEGQRFAPFAFTVPLAPGEYVIRVLEDDPSDGEGRPVLTDDKAVTVQG</sequence>
<feature type="compositionally biased region" description="Low complexity" evidence="1">
    <location>
        <begin position="29"/>
        <end position="49"/>
    </location>
</feature>
<dbReference type="PROSITE" id="PS51257">
    <property type="entry name" value="PROKAR_LIPOPROTEIN"/>
    <property type="match status" value="1"/>
</dbReference>
<name>A0ABS9TEK7_9PSEU</name>
<feature type="chain" id="PRO_5046427462" evidence="2">
    <location>
        <begin position="25"/>
        <end position="285"/>
    </location>
</feature>
<comment type="caution">
    <text evidence="4">The sequence shown here is derived from an EMBL/GenBank/DDBJ whole genome shotgun (WGS) entry which is preliminary data.</text>
</comment>
<keyword evidence="5" id="KW-1185">Reference proteome</keyword>
<keyword evidence="2" id="KW-0732">Signal</keyword>
<dbReference type="InterPro" id="IPR019606">
    <property type="entry name" value="GerMN"/>
</dbReference>
<protein>
    <submittedName>
        <fullName evidence="4">GerMN domain-containing protein</fullName>
    </submittedName>
</protein>
<feature type="region of interest" description="Disordered" evidence="1">
    <location>
        <begin position="25"/>
        <end position="49"/>
    </location>
</feature>
<dbReference type="InterPro" id="IPR018911">
    <property type="entry name" value="Gmad2_Ig-like_dom"/>
</dbReference>
<feature type="region of interest" description="Disordered" evidence="1">
    <location>
        <begin position="263"/>
        <end position="285"/>
    </location>
</feature>